<dbReference type="AlphaFoldDB" id="A8MD03"/>
<reference evidence="1 2" key="1">
    <citation type="submission" date="2007-10" db="EMBL/GenBank/DDBJ databases">
        <title>Complete sequence of Caldivirga maquilingensis IC-167.</title>
        <authorList>
            <consortium name="US DOE Joint Genome Institute"/>
            <person name="Copeland A."/>
            <person name="Lucas S."/>
            <person name="Lapidus A."/>
            <person name="Barry K."/>
            <person name="Glavina del Rio T."/>
            <person name="Dalin E."/>
            <person name="Tice H."/>
            <person name="Pitluck S."/>
            <person name="Saunders E."/>
            <person name="Brettin T."/>
            <person name="Bruce D."/>
            <person name="Detter J.C."/>
            <person name="Han C."/>
            <person name="Schmutz J."/>
            <person name="Larimer F."/>
            <person name="Land M."/>
            <person name="Hauser L."/>
            <person name="Kyrpides N."/>
            <person name="Ivanova N."/>
            <person name="Biddle J.F."/>
            <person name="Zhang Z."/>
            <person name="Fitz-Gibbon S.T."/>
            <person name="Lowe T.M."/>
            <person name="Saltikov C."/>
            <person name="House C.H."/>
            <person name="Richardson P."/>
        </authorList>
    </citation>
    <scope>NUCLEOTIDE SEQUENCE [LARGE SCALE GENOMIC DNA]</scope>
    <source>
        <strain evidence="2">ATCC 700844 / DSM 13496 / JCM 10307 / IC-167</strain>
    </source>
</reference>
<dbReference type="InterPro" id="IPR005358">
    <property type="entry name" value="Puta_zinc/iron-chelating_dom"/>
</dbReference>
<dbReference type="OrthoDB" id="36424at2157"/>
<dbReference type="Proteomes" id="UP000001137">
    <property type="component" value="Chromosome"/>
</dbReference>
<protein>
    <recommendedName>
        <fullName evidence="3">YkgJ family cysteine cluster protein</fullName>
    </recommendedName>
</protein>
<dbReference type="KEGG" id="cma:Cmaq_0824"/>
<dbReference type="GeneID" id="5710276"/>
<evidence type="ECO:0000313" key="2">
    <source>
        <dbReference type="Proteomes" id="UP000001137"/>
    </source>
</evidence>
<evidence type="ECO:0008006" key="3">
    <source>
        <dbReference type="Google" id="ProtNLM"/>
    </source>
</evidence>
<accession>A8MD03</accession>
<gene>
    <name evidence="1" type="ordered locus">Cmaq_0824</name>
</gene>
<dbReference type="Pfam" id="PF03692">
    <property type="entry name" value="CxxCxxCC"/>
    <property type="match status" value="1"/>
</dbReference>
<sequence>MGKFTCLHCDNCCFFEREEQGPLVFSDEVKRLRRLAKERGVELTFREIKVNGVTMYRWIILGYCPFYDKDNKLCTIHSVKPLACKMYPLLFNPRTGEVLVSKDCPWVEETVKNGGINLSDFPEEAKALHRVVIRLSKGSSNG</sequence>
<dbReference type="EMBL" id="CP000852">
    <property type="protein sequence ID" value="ABW01659.1"/>
    <property type="molecule type" value="Genomic_DNA"/>
</dbReference>
<keyword evidence="2" id="KW-1185">Reference proteome</keyword>
<dbReference type="RefSeq" id="WP_012185878.1">
    <property type="nucleotide sequence ID" value="NC_009954.1"/>
</dbReference>
<dbReference type="PANTHER" id="PTHR35866">
    <property type="entry name" value="PUTATIVE-RELATED"/>
    <property type="match status" value="1"/>
</dbReference>
<dbReference type="STRING" id="397948.Cmaq_0824"/>
<dbReference type="PANTHER" id="PTHR35866:SF2">
    <property type="entry name" value="YKGJ FAMILY CYSTEINE CLUSTER PROTEIN"/>
    <property type="match status" value="1"/>
</dbReference>
<evidence type="ECO:0000313" key="1">
    <source>
        <dbReference type="EMBL" id="ABW01659.1"/>
    </source>
</evidence>
<name>A8MD03_CALMQ</name>
<dbReference type="HOGENOM" id="CLU_119366_0_0_2"/>
<proteinExistence type="predicted"/>
<dbReference type="eggNOG" id="arCOG02584">
    <property type="taxonomic scope" value="Archaea"/>
</dbReference>
<organism evidence="1 2">
    <name type="scientific">Caldivirga maquilingensis (strain ATCC 700844 / DSM 13496 / JCM 10307 / IC-167)</name>
    <dbReference type="NCBI Taxonomy" id="397948"/>
    <lineage>
        <taxon>Archaea</taxon>
        <taxon>Thermoproteota</taxon>
        <taxon>Thermoprotei</taxon>
        <taxon>Thermoproteales</taxon>
        <taxon>Thermoproteaceae</taxon>
        <taxon>Caldivirga</taxon>
    </lineage>
</organism>